<evidence type="ECO:0000313" key="2">
    <source>
        <dbReference type="Proteomes" id="UP000053477"/>
    </source>
</evidence>
<dbReference type="InParanoid" id="A0A0H2QYC8"/>
<dbReference type="EMBL" id="KQ086498">
    <property type="protein sequence ID" value="KLO04570.1"/>
    <property type="molecule type" value="Genomic_DNA"/>
</dbReference>
<accession>A0A0H2QYC8</accession>
<sequence length="85" mass="9379">MPGKCMHNWLAIDKADHELPMYTVKTLRAPRLSDCASKLEERRCAPVHDSSALDMHRQRIFGALSHCTTSASSSGPSTLAPRSSR</sequence>
<dbReference type="Proteomes" id="UP000053477">
    <property type="component" value="Unassembled WGS sequence"/>
</dbReference>
<organism evidence="1 2">
    <name type="scientific">Schizopora paradoxa</name>
    <dbReference type="NCBI Taxonomy" id="27342"/>
    <lineage>
        <taxon>Eukaryota</taxon>
        <taxon>Fungi</taxon>
        <taxon>Dikarya</taxon>
        <taxon>Basidiomycota</taxon>
        <taxon>Agaricomycotina</taxon>
        <taxon>Agaricomycetes</taxon>
        <taxon>Hymenochaetales</taxon>
        <taxon>Schizoporaceae</taxon>
        <taxon>Schizopora</taxon>
    </lineage>
</organism>
<keyword evidence="2" id="KW-1185">Reference proteome</keyword>
<gene>
    <name evidence="1" type="ORF">SCHPADRAFT_911578</name>
</gene>
<protein>
    <submittedName>
        <fullName evidence="1">Uncharacterized protein</fullName>
    </submittedName>
</protein>
<name>A0A0H2QYC8_9AGAM</name>
<proteinExistence type="predicted"/>
<dbReference type="AlphaFoldDB" id="A0A0H2QYC8"/>
<evidence type="ECO:0000313" key="1">
    <source>
        <dbReference type="EMBL" id="KLO04570.1"/>
    </source>
</evidence>
<reference evidence="1 2" key="1">
    <citation type="submission" date="2015-04" db="EMBL/GenBank/DDBJ databases">
        <title>Complete genome sequence of Schizopora paradoxa KUC8140, a cosmopolitan wood degrader in East Asia.</title>
        <authorList>
            <consortium name="DOE Joint Genome Institute"/>
            <person name="Min B."/>
            <person name="Park H."/>
            <person name="Jang Y."/>
            <person name="Kim J.-J."/>
            <person name="Kim K.H."/>
            <person name="Pangilinan J."/>
            <person name="Lipzen A."/>
            <person name="Riley R."/>
            <person name="Grigoriev I.V."/>
            <person name="Spatafora J.W."/>
            <person name="Choi I.-G."/>
        </authorList>
    </citation>
    <scope>NUCLEOTIDE SEQUENCE [LARGE SCALE GENOMIC DNA]</scope>
    <source>
        <strain evidence="1 2">KUC8140</strain>
    </source>
</reference>